<feature type="signal peptide" evidence="1">
    <location>
        <begin position="1"/>
        <end position="26"/>
    </location>
</feature>
<evidence type="ECO:0000256" key="1">
    <source>
        <dbReference type="SAM" id="SignalP"/>
    </source>
</evidence>
<dbReference type="Proteomes" id="UP001190002">
    <property type="component" value="Unassembled WGS sequence"/>
</dbReference>
<feature type="chain" id="PRO_5042207215" evidence="1">
    <location>
        <begin position="27"/>
        <end position="57"/>
    </location>
</feature>
<dbReference type="EMBL" id="CATVXE010000017">
    <property type="protein sequence ID" value="CAJ0690468.1"/>
    <property type="molecule type" value="Genomic_DNA"/>
</dbReference>
<sequence>MKTFAYAASLVLLTGAAAGVCQSAVAQTAPAADAPAASAAAAAGAPDAKLTLANPKI</sequence>
<dbReference type="AlphaFoldDB" id="A0AAD2AV96"/>
<dbReference type="RefSeq" id="WP_316685630.1">
    <property type="nucleotide sequence ID" value="NZ_CATVXE010000017.1"/>
</dbReference>
<organism evidence="2 3">
    <name type="scientific">Ralstonia mannitolilytica</name>
    <dbReference type="NCBI Taxonomy" id="105219"/>
    <lineage>
        <taxon>Bacteria</taxon>
        <taxon>Pseudomonadati</taxon>
        <taxon>Pseudomonadota</taxon>
        <taxon>Betaproteobacteria</taxon>
        <taxon>Burkholderiales</taxon>
        <taxon>Burkholderiaceae</taxon>
        <taxon>Ralstonia</taxon>
    </lineage>
</organism>
<keyword evidence="1" id="KW-0732">Signal</keyword>
<evidence type="ECO:0000313" key="2">
    <source>
        <dbReference type="EMBL" id="CAJ0690468.1"/>
    </source>
</evidence>
<accession>A0AAD2AV96</accession>
<protein>
    <submittedName>
        <fullName evidence="2">Uncharacterized protein</fullName>
    </submittedName>
</protein>
<name>A0AAD2AV96_9RALS</name>
<evidence type="ECO:0000313" key="3">
    <source>
        <dbReference type="Proteomes" id="UP001190002"/>
    </source>
</evidence>
<comment type="caution">
    <text evidence="2">The sequence shown here is derived from an EMBL/GenBank/DDBJ whole genome shotgun (WGS) entry which is preliminary data.</text>
</comment>
<proteinExistence type="predicted"/>
<reference evidence="2" key="1">
    <citation type="submission" date="2023-07" db="EMBL/GenBank/DDBJ databases">
        <authorList>
            <person name="Peeters C."/>
        </authorList>
    </citation>
    <scope>NUCLEOTIDE SEQUENCE</scope>
    <source>
        <strain evidence="2">R-77591</strain>
    </source>
</reference>
<gene>
    <name evidence="2" type="ORF">R77591_03587</name>
</gene>